<evidence type="ECO:0000313" key="7">
    <source>
        <dbReference type="Proteomes" id="UP000178449"/>
    </source>
</evidence>
<dbReference type="Pfam" id="PF16925">
    <property type="entry name" value="TetR_C_13"/>
    <property type="match status" value="1"/>
</dbReference>
<evidence type="ECO:0000256" key="2">
    <source>
        <dbReference type="ARBA" id="ARBA00023125"/>
    </source>
</evidence>
<dbReference type="AlphaFoldDB" id="A0A1F6G989"/>
<feature type="domain" description="HTH tetR-type" evidence="5">
    <location>
        <begin position="8"/>
        <end position="68"/>
    </location>
</feature>
<dbReference type="SUPFAM" id="SSF46689">
    <property type="entry name" value="Homeodomain-like"/>
    <property type="match status" value="1"/>
</dbReference>
<keyword evidence="2 4" id="KW-0238">DNA-binding</keyword>
<evidence type="ECO:0000259" key="5">
    <source>
        <dbReference type="PROSITE" id="PS50977"/>
    </source>
</evidence>
<dbReference type="Pfam" id="PF00440">
    <property type="entry name" value="TetR_N"/>
    <property type="match status" value="1"/>
</dbReference>
<dbReference type="PROSITE" id="PS50977">
    <property type="entry name" value="HTH_TETR_2"/>
    <property type="match status" value="1"/>
</dbReference>
<evidence type="ECO:0000256" key="3">
    <source>
        <dbReference type="ARBA" id="ARBA00023163"/>
    </source>
</evidence>
<dbReference type="GO" id="GO:0003677">
    <property type="term" value="F:DNA binding"/>
    <property type="evidence" value="ECO:0007669"/>
    <property type="project" value="UniProtKB-UniRule"/>
</dbReference>
<keyword evidence="1" id="KW-0805">Transcription regulation</keyword>
<evidence type="ECO:0000313" key="6">
    <source>
        <dbReference type="EMBL" id="OGG94693.1"/>
    </source>
</evidence>
<dbReference type="Gene3D" id="1.10.357.10">
    <property type="entry name" value="Tetracycline Repressor, domain 2"/>
    <property type="match status" value="1"/>
</dbReference>
<proteinExistence type="predicted"/>
<dbReference type="PANTHER" id="PTHR47506">
    <property type="entry name" value="TRANSCRIPTIONAL REGULATORY PROTEIN"/>
    <property type="match status" value="1"/>
</dbReference>
<keyword evidence="3" id="KW-0804">Transcription</keyword>
<dbReference type="PANTHER" id="PTHR47506:SF6">
    <property type="entry name" value="HTH-TYPE TRANSCRIPTIONAL REPRESSOR NEMR"/>
    <property type="match status" value="1"/>
</dbReference>
<evidence type="ECO:0000256" key="1">
    <source>
        <dbReference type="ARBA" id="ARBA00023015"/>
    </source>
</evidence>
<dbReference type="InterPro" id="IPR001647">
    <property type="entry name" value="HTH_TetR"/>
</dbReference>
<dbReference type="Proteomes" id="UP000178449">
    <property type="component" value="Unassembled WGS sequence"/>
</dbReference>
<dbReference type="InterPro" id="IPR009057">
    <property type="entry name" value="Homeodomain-like_sf"/>
</dbReference>
<dbReference type="SUPFAM" id="SSF48498">
    <property type="entry name" value="Tetracyclin repressor-like, C-terminal domain"/>
    <property type="match status" value="1"/>
</dbReference>
<name>A0A1F6G989_9PROT</name>
<evidence type="ECO:0000256" key="4">
    <source>
        <dbReference type="PROSITE-ProRule" id="PRU00335"/>
    </source>
</evidence>
<feature type="DNA-binding region" description="H-T-H motif" evidence="4">
    <location>
        <begin position="31"/>
        <end position="50"/>
    </location>
</feature>
<dbReference type="STRING" id="1817772.A2527_05695"/>
<organism evidence="6 7">
    <name type="scientific">Candidatus Lambdaproteobacteria bacterium RIFOXYD2_FULL_50_16</name>
    <dbReference type="NCBI Taxonomy" id="1817772"/>
    <lineage>
        <taxon>Bacteria</taxon>
        <taxon>Pseudomonadati</taxon>
        <taxon>Pseudomonadota</taxon>
        <taxon>Candidatus Lambdaproteobacteria</taxon>
    </lineage>
</organism>
<accession>A0A1F6G989</accession>
<reference evidence="6 7" key="1">
    <citation type="journal article" date="2016" name="Nat. Commun.">
        <title>Thousands of microbial genomes shed light on interconnected biogeochemical processes in an aquifer system.</title>
        <authorList>
            <person name="Anantharaman K."/>
            <person name="Brown C.T."/>
            <person name="Hug L.A."/>
            <person name="Sharon I."/>
            <person name="Castelle C.J."/>
            <person name="Probst A.J."/>
            <person name="Thomas B.C."/>
            <person name="Singh A."/>
            <person name="Wilkins M.J."/>
            <person name="Karaoz U."/>
            <person name="Brodie E.L."/>
            <person name="Williams K.H."/>
            <person name="Hubbard S.S."/>
            <person name="Banfield J.F."/>
        </authorList>
    </citation>
    <scope>NUCLEOTIDE SEQUENCE [LARGE SCALE GENOMIC DNA]</scope>
</reference>
<sequence length="197" mass="21790">MKRQLSREQTKERLLDEGLSHFIRKGYHGTGIKDIVDSAGLPKGSFYTYFDSKEAFGGAVLDTFADRGKLKFEKAFSQASDPIDGFKRFFTIMRNALVDDDFQGGCLLGNLANELGSLAESVTPHLAKGLSGMSQLFAGELAQAQAQRLIRKDLSPETLGDLLLDGWEGTLIRAKANRSTQPLDKFISLFFDQLLHP</sequence>
<comment type="caution">
    <text evidence="6">The sequence shown here is derived from an EMBL/GenBank/DDBJ whole genome shotgun (WGS) entry which is preliminary data.</text>
</comment>
<gene>
    <name evidence="6" type="ORF">A2527_05695</name>
</gene>
<protein>
    <recommendedName>
        <fullName evidence="5">HTH tetR-type domain-containing protein</fullName>
    </recommendedName>
</protein>
<dbReference type="InterPro" id="IPR036271">
    <property type="entry name" value="Tet_transcr_reg_TetR-rel_C_sf"/>
</dbReference>
<dbReference type="EMBL" id="MFNE01000035">
    <property type="protein sequence ID" value="OGG94693.1"/>
    <property type="molecule type" value="Genomic_DNA"/>
</dbReference>
<dbReference type="InterPro" id="IPR011075">
    <property type="entry name" value="TetR_C"/>
</dbReference>